<organism evidence="1 2">
    <name type="scientific">bacterium (Candidatus Blackallbacteria) CG17_big_fil_post_rev_8_21_14_2_50_48_46</name>
    <dbReference type="NCBI Taxonomy" id="2014261"/>
    <lineage>
        <taxon>Bacteria</taxon>
        <taxon>Candidatus Blackallbacteria</taxon>
    </lineage>
</organism>
<dbReference type="EMBL" id="PFFQ01000039">
    <property type="protein sequence ID" value="PIW16224.1"/>
    <property type="molecule type" value="Genomic_DNA"/>
</dbReference>
<gene>
    <name evidence="1" type="ORF">COW36_13920</name>
</gene>
<evidence type="ECO:0000313" key="2">
    <source>
        <dbReference type="Proteomes" id="UP000231019"/>
    </source>
</evidence>
<dbReference type="AlphaFoldDB" id="A0A2M7G320"/>
<dbReference type="Proteomes" id="UP000231019">
    <property type="component" value="Unassembled WGS sequence"/>
</dbReference>
<comment type="caution">
    <text evidence="1">The sequence shown here is derived from an EMBL/GenBank/DDBJ whole genome shotgun (WGS) entry which is preliminary data.</text>
</comment>
<name>A0A2M7G320_9BACT</name>
<accession>A0A2M7G320</accession>
<sequence>MHDFVFHFFHHHLHALHGHLMHHHAFFKQLGTLHHHFGVFFLCAFFNHHIAGLHHIHGTVSIILGIHHLGFCHFGMHPHTLALPSMMVCKSRLNTCQQSTCS</sequence>
<reference evidence="1 2" key="1">
    <citation type="submission" date="2017-09" db="EMBL/GenBank/DDBJ databases">
        <title>Depth-based differentiation of microbial function through sediment-hosted aquifers and enrichment of novel symbionts in the deep terrestrial subsurface.</title>
        <authorList>
            <person name="Probst A.J."/>
            <person name="Ladd B."/>
            <person name="Jarett J.K."/>
            <person name="Geller-Mcgrath D.E."/>
            <person name="Sieber C.M."/>
            <person name="Emerson J.B."/>
            <person name="Anantharaman K."/>
            <person name="Thomas B.C."/>
            <person name="Malmstrom R."/>
            <person name="Stieglmeier M."/>
            <person name="Klingl A."/>
            <person name="Woyke T."/>
            <person name="Ryan C.M."/>
            <person name="Banfield J.F."/>
        </authorList>
    </citation>
    <scope>NUCLEOTIDE SEQUENCE [LARGE SCALE GENOMIC DNA]</scope>
    <source>
        <strain evidence="1">CG17_big_fil_post_rev_8_21_14_2_50_48_46</strain>
    </source>
</reference>
<proteinExistence type="predicted"/>
<evidence type="ECO:0000313" key="1">
    <source>
        <dbReference type="EMBL" id="PIW16224.1"/>
    </source>
</evidence>
<protein>
    <submittedName>
        <fullName evidence="1">Uncharacterized protein</fullName>
    </submittedName>
</protein>